<evidence type="ECO:0000256" key="6">
    <source>
        <dbReference type="PROSITE-ProRule" id="PRU00284"/>
    </source>
</evidence>
<sequence length="587" mass="63835">MKLPSFLRKLTQLSIVSKNMLLTSLSIILTGVILIASSFYIQGGVLTDQLRNDSLKIMEAWSKKVTADEAAEAMGNTDPKSPVQEKLTLLFDELSATHPNVAQGYIFGSELVDGNKTLMIAFPSFILDMFAEEGLHLGDLLEQPDFHVQGVREMMQTKTITYTKPYKDDYGTWLTVLYPFQDGQGNVIAYMGMDIDASLIMQGQQSLLKYASIALGATLLVILTLQYILMRRTFAPVKDLMAALDKLSQGDFSVQLKTSQDELGQINAKFNSTVSNINRLVATIKDVSIQSAEQSKVLFSTVEDNHESSLTITNNIEEISEKVSLQSKSITESATSLEDIASGANVIAGNTSAVSEAAMQMKEQSEQGGDKVEKVMTQMGSIHKSVKYSVDSIEQLHKRSGEIEEIVQVMTQIATQTQLLSLNASIEAARAGEEGRGFAVVANQVKKLAEESAKSAEQIAELVRHIQQETLQAVQAINEGEHNVAVGIGIVQETGELFGSILSATDAVTSQIQEVSAATEEMVAETEQITAAIKQLAELAERNAAVSEEIKTGAMEQRNSSNKIVNAAEQLNQISDKLEELVAGLKL</sequence>
<comment type="caution">
    <text evidence="11">The sequence shown here is derived from an EMBL/GenBank/DDBJ whole genome shotgun (WGS) entry which is preliminary data.</text>
</comment>
<evidence type="ECO:0000259" key="10">
    <source>
        <dbReference type="PROSITE" id="PS50885"/>
    </source>
</evidence>
<organism evidence="11 12">
    <name type="scientific">Paenibacillus woosongensis</name>
    <dbReference type="NCBI Taxonomy" id="307580"/>
    <lineage>
        <taxon>Bacteria</taxon>
        <taxon>Bacillati</taxon>
        <taxon>Bacillota</taxon>
        <taxon>Bacilli</taxon>
        <taxon>Bacillales</taxon>
        <taxon>Paenibacillaceae</taxon>
        <taxon>Paenibacillus</taxon>
    </lineage>
</organism>
<protein>
    <submittedName>
        <fullName evidence="11">HAMP domain-containing protein</fullName>
    </submittedName>
</protein>
<accession>A0A7X2Z621</accession>
<feature type="domain" description="HAMP" evidence="10">
    <location>
        <begin position="231"/>
        <end position="282"/>
    </location>
</feature>
<dbReference type="InterPro" id="IPR003660">
    <property type="entry name" value="HAMP_dom"/>
</dbReference>
<evidence type="ECO:0000313" key="11">
    <source>
        <dbReference type="EMBL" id="MUG48202.1"/>
    </source>
</evidence>
<comment type="similarity">
    <text evidence="5">Belongs to the methyl-accepting chemotaxis (MCP) protein family.</text>
</comment>
<feature type="domain" description="Methyl-accepting transducer" evidence="9">
    <location>
        <begin position="301"/>
        <end position="537"/>
    </location>
</feature>
<dbReference type="GO" id="GO:0005886">
    <property type="term" value="C:plasma membrane"/>
    <property type="evidence" value="ECO:0007669"/>
    <property type="project" value="UniProtKB-SubCell"/>
</dbReference>
<comment type="subcellular location">
    <subcellularLocation>
        <location evidence="1">Cell membrane</location>
    </subcellularLocation>
</comment>
<dbReference type="SUPFAM" id="SSF58104">
    <property type="entry name" value="Methyl-accepting chemotaxis protein (MCP) signaling domain"/>
    <property type="match status" value="1"/>
</dbReference>
<dbReference type="PROSITE" id="PS50885">
    <property type="entry name" value="HAMP"/>
    <property type="match status" value="1"/>
</dbReference>
<dbReference type="RefSeq" id="WP_155613548.1">
    <property type="nucleotide sequence ID" value="NZ_WNZW01000022.1"/>
</dbReference>
<dbReference type="GO" id="GO:0007165">
    <property type="term" value="P:signal transduction"/>
    <property type="evidence" value="ECO:0007669"/>
    <property type="project" value="UniProtKB-KW"/>
</dbReference>
<keyword evidence="8" id="KW-0812">Transmembrane</keyword>
<evidence type="ECO:0000256" key="4">
    <source>
        <dbReference type="ARBA" id="ARBA00023224"/>
    </source>
</evidence>
<dbReference type="CDD" id="cd11386">
    <property type="entry name" value="MCP_signal"/>
    <property type="match status" value="1"/>
</dbReference>
<dbReference type="PANTHER" id="PTHR32089:SF112">
    <property type="entry name" value="LYSOZYME-LIKE PROTEIN-RELATED"/>
    <property type="match status" value="1"/>
</dbReference>
<evidence type="ECO:0000256" key="8">
    <source>
        <dbReference type="SAM" id="Phobius"/>
    </source>
</evidence>
<dbReference type="AlphaFoldDB" id="A0A7X2Z621"/>
<dbReference type="EMBL" id="WNZW01000022">
    <property type="protein sequence ID" value="MUG48202.1"/>
    <property type="molecule type" value="Genomic_DNA"/>
</dbReference>
<dbReference type="Gene3D" id="6.10.340.10">
    <property type="match status" value="1"/>
</dbReference>
<keyword evidence="2" id="KW-1003">Cell membrane</keyword>
<gene>
    <name evidence="11" type="ORF">GNP95_25005</name>
</gene>
<evidence type="ECO:0000313" key="12">
    <source>
        <dbReference type="Proteomes" id="UP000447876"/>
    </source>
</evidence>
<feature type="transmembrane region" description="Helical" evidence="8">
    <location>
        <begin position="207"/>
        <end position="229"/>
    </location>
</feature>
<dbReference type="PANTHER" id="PTHR32089">
    <property type="entry name" value="METHYL-ACCEPTING CHEMOTAXIS PROTEIN MCPB"/>
    <property type="match status" value="1"/>
</dbReference>
<dbReference type="Pfam" id="PF00672">
    <property type="entry name" value="HAMP"/>
    <property type="match status" value="1"/>
</dbReference>
<dbReference type="InterPro" id="IPR004089">
    <property type="entry name" value="MCPsignal_dom"/>
</dbReference>
<evidence type="ECO:0000256" key="2">
    <source>
        <dbReference type="ARBA" id="ARBA00022475"/>
    </source>
</evidence>
<evidence type="ECO:0000256" key="5">
    <source>
        <dbReference type="ARBA" id="ARBA00029447"/>
    </source>
</evidence>
<reference evidence="11 12" key="1">
    <citation type="submission" date="2019-11" db="EMBL/GenBank/DDBJ databases">
        <title>Draft genome sequences of five Paenibacillus species of dairy origin.</title>
        <authorList>
            <person name="Olajide A.M."/>
            <person name="Chen S."/>
            <person name="Lapointe G."/>
        </authorList>
    </citation>
    <scope>NUCLEOTIDE SEQUENCE [LARGE SCALE GENOMIC DNA]</scope>
    <source>
        <strain evidence="11 12">12CR55</strain>
    </source>
</reference>
<feature type="coiled-coil region" evidence="7">
    <location>
        <begin position="522"/>
        <end position="549"/>
    </location>
</feature>
<name>A0A7X2Z621_9BACL</name>
<evidence type="ECO:0000256" key="1">
    <source>
        <dbReference type="ARBA" id="ARBA00004236"/>
    </source>
</evidence>
<keyword evidence="7" id="KW-0175">Coiled coil</keyword>
<evidence type="ECO:0000256" key="7">
    <source>
        <dbReference type="SAM" id="Coils"/>
    </source>
</evidence>
<dbReference type="CDD" id="cd06225">
    <property type="entry name" value="HAMP"/>
    <property type="match status" value="1"/>
</dbReference>
<proteinExistence type="inferred from homology"/>
<keyword evidence="8" id="KW-1133">Transmembrane helix</keyword>
<evidence type="ECO:0000259" key="9">
    <source>
        <dbReference type="PROSITE" id="PS50111"/>
    </source>
</evidence>
<dbReference type="OrthoDB" id="369835at2"/>
<dbReference type="PROSITE" id="PS50111">
    <property type="entry name" value="CHEMOTAXIS_TRANSDUC_2"/>
    <property type="match status" value="1"/>
</dbReference>
<dbReference type="Gene3D" id="1.10.287.950">
    <property type="entry name" value="Methyl-accepting chemotaxis protein"/>
    <property type="match status" value="1"/>
</dbReference>
<dbReference type="SMART" id="SM00283">
    <property type="entry name" value="MA"/>
    <property type="match status" value="1"/>
</dbReference>
<keyword evidence="3 8" id="KW-0472">Membrane</keyword>
<keyword evidence="4 6" id="KW-0807">Transducer</keyword>
<dbReference type="Pfam" id="PF00015">
    <property type="entry name" value="MCPsignal"/>
    <property type="match status" value="1"/>
</dbReference>
<evidence type="ECO:0000256" key="3">
    <source>
        <dbReference type="ARBA" id="ARBA00023136"/>
    </source>
</evidence>
<dbReference type="Proteomes" id="UP000447876">
    <property type="component" value="Unassembled WGS sequence"/>
</dbReference>
<feature type="transmembrane region" description="Helical" evidence="8">
    <location>
        <begin position="20"/>
        <end position="41"/>
    </location>
</feature>
<dbReference type="SMART" id="SM00304">
    <property type="entry name" value="HAMP"/>
    <property type="match status" value="1"/>
</dbReference>